<evidence type="ECO:0000256" key="5">
    <source>
        <dbReference type="ARBA" id="ARBA00022801"/>
    </source>
</evidence>
<keyword evidence="4" id="KW-0479">Metal-binding</keyword>
<dbReference type="GeneTree" id="ENSGT00950000183113"/>
<dbReference type="GO" id="GO:0043103">
    <property type="term" value="P:hypoxanthine salvage"/>
    <property type="evidence" value="ECO:0007669"/>
    <property type="project" value="TreeGrafter"/>
</dbReference>
<dbReference type="InParanoid" id="H2Z8U9"/>
<dbReference type="PANTHER" id="PTHR11409:SF43">
    <property type="entry name" value="ADENOSINE DEAMINASE"/>
    <property type="match status" value="1"/>
</dbReference>
<dbReference type="GO" id="GO:0060169">
    <property type="term" value="P:negative regulation of adenosine receptor signaling pathway"/>
    <property type="evidence" value="ECO:0007669"/>
    <property type="project" value="TreeGrafter"/>
</dbReference>
<reference evidence="8" key="2">
    <citation type="submission" date="2025-08" db="UniProtKB">
        <authorList>
            <consortium name="Ensembl"/>
        </authorList>
    </citation>
    <scope>IDENTIFICATION</scope>
</reference>
<reference evidence="9" key="1">
    <citation type="submission" date="2003-08" db="EMBL/GenBank/DDBJ databases">
        <authorList>
            <person name="Birren B."/>
            <person name="Nusbaum C."/>
            <person name="Abebe A."/>
            <person name="Abouelleil A."/>
            <person name="Adekoya E."/>
            <person name="Ait-zahra M."/>
            <person name="Allen N."/>
            <person name="Allen T."/>
            <person name="An P."/>
            <person name="Anderson M."/>
            <person name="Anderson S."/>
            <person name="Arachchi H."/>
            <person name="Armbruster J."/>
            <person name="Bachantsang P."/>
            <person name="Baldwin J."/>
            <person name="Barry A."/>
            <person name="Bayul T."/>
            <person name="Blitshsteyn B."/>
            <person name="Bloom T."/>
            <person name="Blye J."/>
            <person name="Boguslavskiy L."/>
            <person name="Borowsky M."/>
            <person name="Boukhgalter B."/>
            <person name="Brunache A."/>
            <person name="Butler J."/>
            <person name="Calixte N."/>
            <person name="Calvo S."/>
            <person name="Camarata J."/>
            <person name="Campo K."/>
            <person name="Chang J."/>
            <person name="Cheshatsang Y."/>
            <person name="Citroen M."/>
            <person name="Collymore A."/>
            <person name="Considine T."/>
            <person name="Cook A."/>
            <person name="Cooke P."/>
            <person name="Corum B."/>
            <person name="Cuomo C."/>
            <person name="David R."/>
            <person name="Dawoe T."/>
            <person name="Degray S."/>
            <person name="Dodge S."/>
            <person name="Dooley K."/>
            <person name="Dorje P."/>
            <person name="Dorjee K."/>
            <person name="Dorris L."/>
            <person name="Duffey N."/>
            <person name="Dupes A."/>
            <person name="Elkins T."/>
            <person name="Engels R."/>
            <person name="Erickson J."/>
            <person name="Farina A."/>
            <person name="Faro S."/>
            <person name="Ferreira P."/>
            <person name="Fischer H."/>
            <person name="Fitzgerald M."/>
            <person name="Foley K."/>
            <person name="Gage D."/>
            <person name="Galagan J."/>
            <person name="Gearin G."/>
            <person name="Gnerre S."/>
            <person name="Gnirke A."/>
            <person name="Goyette A."/>
            <person name="Graham J."/>
            <person name="Grandbois E."/>
            <person name="Gyaltsen K."/>
            <person name="Hafez N."/>
            <person name="Hagopian D."/>
            <person name="Hagos B."/>
            <person name="Hall J."/>
            <person name="Hatcher B."/>
            <person name="Heller A."/>
            <person name="Higgins H."/>
            <person name="Honan T."/>
            <person name="Horn A."/>
            <person name="Houde N."/>
            <person name="Hughes L."/>
            <person name="Hulme W."/>
            <person name="Husby E."/>
            <person name="Iliev I."/>
            <person name="Jaffe D."/>
            <person name="Jones C."/>
            <person name="Kamal M."/>
            <person name="Kamat A."/>
            <person name="Kamvysselis M."/>
            <person name="Karlsson E."/>
            <person name="Kells C."/>
            <person name="Kieu A."/>
            <person name="Kisner P."/>
            <person name="Kodira C."/>
            <person name="Kulbokas E."/>
            <person name="Labutti K."/>
            <person name="Lama D."/>
            <person name="Landers T."/>
            <person name="Leger J."/>
            <person name="Levine S."/>
            <person name="Lewis D."/>
            <person name="Lewis T."/>
            <person name="Lindblad-toh K."/>
            <person name="Liu X."/>
            <person name="Lokyitsang T."/>
            <person name="Lokyitsang Y."/>
            <person name="Lucien O."/>
            <person name="Lui A."/>
            <person name="Ma L.J."/>
            <person name="Mabbitt R."/>
            <person name="Macdonald J."/>
            <person name="Maclean C."/>
            <person name="Major J."/>
            <person name="Manning J."/>
            <person name="Marabella R."/>
            <person name="Maru K."/>
            <person name="Matthews C."/>
            <person name="Mauceli E."/>
            <person name="Mccarthy M."/>
            <person name="Mcdonough S."/>
            <person name="Mcghee T."/>
            <person name="Meldrim J."/>
            <person name="Meneus L."/>
            <person name="Mesirov J."/>
            <person name="Mihalev A."/>
            <person name="Mihova T."/>
            <person name="Mikkelsen T."/>
            <person name="Mlenga V."/>
            <person name="Moru K."/>
            <person name="Mozes J."/>
            <person name="Mulrain L."/>
            <person name="Munson G."/>
            <person name="Naylor J."/>
            <person name="Newes C."/>
            <person name="Nguyen C."/>
            <person name="Nguyen N."/>
            <person name="Nguyen T."/>
            <person name="Nicol R."/>
            <person name="Nielsen C."/>
            <person name="Nizzari M."/>
            <person name="Norbu C."/>
            <person name="Norbu N."/>
            <person name="O'donnell P."/>
            <person name="Okoawo O."/>
            <person name="O'leary S."/>
            <person name="Omotosho B."/>
            <person name="O'neill K."/>
            <person name="Osman S."/>
            <person name="Parker S."/>
            <person name="Perrin D."/>
            <person name="Phunkhang P."/>
            <person name="Piqani B."/>
            <person name="Purcell S."/>
            <person name="Rachupka T."/>
            <person name="Ramasamy U."/>
            <person name="Rameau R."/>
            <person name="Ray V."/>
            <person name="Raymond C."/>
            <person name="Retta R."/>
            <person name="Richardson S."/>
            <person name="Rise C."/>
            <person name="Rodriguez J."/>
            <person name="Rogers J."/>
            <person name="Rogov P."/>
            <person name="Rutman M."/>
            <person name="Schupbach R."/>
            <person name="Seaman C."/>
            <person name="Settipalli S."/>
            <person name="Sharpe T."/>
            <person name="Sheridan J."/>
            <person name="Sherpa N."/>
            <person name="Shi J."/>
            <person name="Smirnov S."/>
            <person name="Smith C."/>
            <person name="Sougnez C."/>
            <person name="Spencer B."/>
            <person name="Stalker J."/>
            <person name="Stange-thomann N."/>
            <person name="Stavropoulos S."/>
            <person name="Stetson K."/>
            <person name="Stone C."/>
            <person name="Stone S."/>
            <person name="Stubbs M."/>
            <person name="Talamas J."/>
            <person name="Tchuinga P."/>
            <person name="Tenzing P."/>
            <person name="Tesfaye S."/>
            <person name="Theodore J."/>
            <person name="Thoulutsang Y."/>
            <person name="Topham K."/>
            <person name="Towey S."/>
            <person name="Tsamla T."/>
            <person name="Tsomo N."/>
            <person name="Vallee D."/>
            <person name="Vassiliev H."/>
            <person name="Venkataraman V."/>
            <person name="Vinson J."/>
            <person name="Vo A."/>
            <person name="Wade C."/>
            <person name="Wang S."/>
            <person name="Wangchuk T."/>
            <person name="Wangdi T."/>
            <person name="Whittaker C."/>
            <person name="Wilkinson J."/>
            <person name="Wu Y."/>
            <person name="Wyman D."/>
            <person name="Yadav S."/>
            <person name="Yang S."/>
            <person name="Yang X."/>
            <person name="Yeager S."/>
            <person name="Yee E."/>
            <person name="Young G."/>
            <person name="Zainoun J."/>
            <person name="Zembeck L."/>
            <person name="Zimmer A."/>
            <person name="Zody M."/>
            <person name="Lander E."/>
        </authorList>
    </citation>
    <scope>NUCLEOTIDE SEQUENCE [LARGE SCALE GENOMIC DNA]</scope>
</reference>
<evidence type="ECO:0000256" key="3">
    <source>
        <dbReference type="ARBA" id="ARBA00012784"/>
    </source>
</evidence>
<evidence type="ECO:0000256" key="2">
    <source>
        <dbReference type="ARBA" id="ARBA00006676"/>
    </source>
</evidence>
<dbReference type="eggNOG" id="KOG1097">
    <property type="taxonomic scope" value="Eukaryota"/>
</dbReference>
<dbReference type="EC" id="3.5.4.4" evidence="3"/>
<keyword evidence="9" id="KW-1185">Reference proteome</keyword>
<dbReference type="GO" id="GO:0009897">
    <property type="term" value="C:external side of plasma membrane"/>
    <property type="evidence" value="ECO:0007669"/>
    <property type="project" value="TreeGrafter"/>
</dbReference>
<proteinExistence type="inferred from homology"/>
<reference evidence="8" key="3">
    <citation type="submission" date="2025-09" db="UniProtKB">
        <authorList>
            <consortium name="Ensembl"/>
        </authorList>
    </citation>
    <scope>IDENTIFICATION</scope>
</reference>
<dbReference type="Pfam" id="PF00962">
    <property type="entry name" value="A_deaminase"/>
    <property type="match status" value="1"/>
</dbReference>
<dbReference type="AlphaFoldDB" id="H2Z8U9"/>
<dbReference type="Proteomes" id="UP000007875">
    <property type="component" value="Unassembled WGS sequence"/>
</dbReference>
<accession>H2Z8U9</accession>
<evidence type="ECO:0000313" key="9">
    <source>
        <dbReference type="Proteomes" id="UP000007875"/>
    </source>
</evidence>
<comment type="similarity">
    <text evidence="2">Belongs to the metallo-dependent hydrolases superfamily. Adenosine and AMP deaminases family.</text>
</comment>
<organism evidence="8 9">
    <name type="scientific">Ciona savignyi</name>
    <name type="common">Pacific transparent sea squirt</name>
    <dbReference type="NCBI Taxonomy" id="51511"/>
    <lineage>
        <taxon>Eukaryota</taxon>
        <taxon>Metazoa</taxon>
        <taxon>Chordata</taxon>
        <taxon>Tunicata</taxon>
        <taxon>Ascidiacea</taxon>
        <taxon>Phlebobranchia</taxon>
        <taxon>Cionidae</taxon>
        <taxon>Ciona</taxon>
    </lineage>
</organism>
<dbReference type="InterPro" id="IPR001365">
    <property type="entry name" value="A_deaminase_dom"/>
</dbReference>
<dbReference type="GO" id="GO:0005829">
    <property type="term" value="C:cytosol"/>
    <property type="evidence" value="ECO:0007669"/>
    <property type="project" value="TreeGrafter"/>
</dbReference>
<feature type="domain" description="Adenosine deaminase" evidence="7">
    <location>
        <begin position="13"/>
        <end position="117"/>
    </location>
</feature>
<dbReference type="SUPFAM" id="SSF51556">
    <property type="entry name" value="Metallo-dependent hydrolases"/>
    <property type="match status" value="1"/>
</dbReference>
<comment type="cofactor">
    <cofactor evidence="1">
        <name>Zn(2+)</name>
        <dbReference type="ChEBI" id="CHEBI:29105"/>
    </cofactor>
</comment>
<evidence type="ECO:0000256" key="1">
    <source>
        <dbReference type="ARBA" id="ARBA00001947"/>
    </source>
</evidence>
<evidence type="ECO:0000259" key="7">
    <source>
        <dbReference type="Pfam" id="PF00962"/>
    </source>
</evidence>
<dbReference type="GO" id="GO:0006154">
    <property type="term" value="P:adenosine catabolic process"/>
    <property type="evidence" value="ECO:0007669"/>
    <property type="project" value="TreeGrafter"/>
</dbReference>
<keyword evidence="5" id="KW-0378">Hydrolase</keyword>
<evidence type="ECO:0000313" key="8">
    <source>
        <dbReference type="Ensembl" id="ENSCSAVP00000014014.1"/>
    </source>
</evidence>
<dbReference type="InterPro" id="IPR032466">
    <property type="entry name" value="Metal_Hydrolase"/>
</dbReference>
<dbReference type="OMA" id="HEPANLA"/>
<evidence type="ECO:0000256" key="4">
    <source>
        <dbReference type="ARBA" id="ARBA00022723"/>
    </source>
</evidence>
<dbReference type="Ensembl" id="ENSCSAVT00000014175.1">
    <property type="protein sequence ID" value="ENSCSAVP00000014014.1"/>
    <property type="gene ID" value="ENSCSAVG00000008219.1"/>
</dbReference>
<name>H2Z8U9_CIOSA</name>
<dbReference type="STRING" id="51511.ENSCSAVP00000014014"/>
<evidence type="ECO:0000256" key="6">
    <source>
        <dbReference type="ARBA" id="ARBA00022833"/>
    </source>
</evidence>
<dbReference type="PANTHER" id="PTHR11409">
    <property type="entry name" value="ADENOSINE DEAMINASE"/>
    <property type="match status" value="1"/>
</dbReference>
<protein>
    <recommendedName>
        <fullName evidence="3">adenosine deaminase</fullName>
        <ecNumber evidence="3">3.5.4.4</ecNumber>
    </recommendedName>
</protein>
<sequence>MLPEDTNRRYNFPKAELHCHLDGSFRLSTCIELAKERGIELPSYDESELRSIVGLEKRFPNLVEYLQNFKITTPIFAADKDALSRLTIEAIEDKHKQGVSYIEFRFCPFLFANCNVSDITEA</sequence>
<dbReference type="GO" id="GO:0046872">
    <property type="term" value="F:metal ion binding"/>
    <property type="evidence" value="ECO:0007669"/>
    <property type="project" value="UniProtKB-KW"/>
</dbReference>
<dbReference type="HOGENOM" id="CLU_2169625_0_0_1"/>
<keyword evidence="6" id="KW-0862">Zinc</keyword>
<dbReference type="Gene3D" id="3.20.20.140">
    <property type="entry name" value="Metal-dependent hydrolases"/>
    <property type="match status" value="1"/>
</dbReference>
<dbReference type="InterPro" id="IPR006330">
    <property type="entry name" value="Ado/ade_deaminase"/>
</dbReference>
<dbReference type="GO" id="GO:0004000">
    <property type="term" value="F:adenosine deaminase activity"/>
    <property type="evidence" value="ECO:0007669"/>
    <property type="project" value="TreeGrafter"/>
</dbReference>
<dbReference type="GO" id="GO:0046103">
    <property type="term" value="P:inosine biosynthetic process"/>
    <property type="evidence" value="ECO:0007669"/>
    <property type="project" value="TreeGrafter"/>
</dbReference>